<dbReference type="Gene3D" id="1.10.390.10">
    <property type="entry name" value="Neutral Protease Domain 2"/>
    <property type="match status" value="1"/>
</dbReference>
<feature type="binding site" evidence="8">
    <location>
        <position position="248"/>
    </location>
    <ligand>
        <name>Zn(2+)</name>
        <dbReference type="ChEBI" id="CHEBI:29105"/>
        <note>catalytic</note>
    </ligand>
</feature>
<keyword evidence="6" id="KW-0482">Metalloprotease</keyword>
<dbReference type="InterPro" id="IPR001930">
    <property type="entry name" value="Peptidase_M1"/>
</dbReference>
<proteinExistence type="inferred from homology"/>
<feature type="active site" description="Proton acceptor" evidence="7">
    <location>
        <position position="249"/>
    </location>
</feature>
<dbReference type="PANTHER" id="PTHR11533">
    <property type="entry name" value="PROTEASE M1 ZINC METALLOPROTEASE"/>
    <property type="match status" value="1"/>
</dbReference>
<dbReference type="PANTHER" id="PTHR11533:SF299">
    <property type="entry name" value="AMINOPEPTIDASE"/>
    <property type="match status" value="1"/>
</dbReference>
<keyword evidence="5 8" id="KW-0862">Zinc</keyword>
<evidence type="ECO:0000313" key="12">
    <source>
        <dbReference type="Proteomes" id="UP000324800"/>
    </source>
</evidence>
<dbReference type="GO" id="GO:0070006">
    <property type="term" value="F:metalloaminopeptidase activity"/>
    <property type="evidence" value="ECO:0007669"/>
    <property type="project" value="TreeGrafter"/>
</dbReference>
<keyword evidence="2" id="KW-0645">Protease</keyword>
<evidence type="ECO:0000256" key="7">
    <source>
        <dbReference type="PIRSR" id="PIRSR634016-1"/>
    </source>
</evidence>
<dbReference type="SUPFAM" id="SSF55486">
    <property type="entry name" value="Metalloproteases ('zincins'), catalytic domain"/>
    <property type="match status" value="1"/>
</dbReference>
<keyword evidence="11" id="KW-0031">Aminopeptidase</keyword>
<dbReference type="AlphaFoldDB" id="A0A5J4W266"/>
<evidence type="ECO:0000259" key="9">
    <source>
        <dbReference type="Pfam" id="PF01433"/>
    </source>
</evidence>
<dbReference type="SUPFAM" id="SSF63737">
    <property type="entry name" value="Leukotriene A4 hydrolase N-terminal domain"/>
    <property type="match status" value="1"/>
</dbReference>
<dbReference type="GO" id="GO:0042277">
    <property type="term" value="F:peptide binding"/>
    <property type="evidence" value="ECO:0007669"/>
    <property type="project" value="TreeGrafter"/>
</dbReference>
<reference evidence="11 12" key="1">
    <citation type="submission" date="2019-03" db="EMBL/GenBank/DDBJ databases">
        <title>Single cell metagenomics reveals metabolic interactions within the superorganism composed of flagellate Streblomastix strix and complex community of Bacteroidetes bacteria on its surface.</title>
        <authorList>
            <person name="Treitli S.C."/>
            <person name="Kolisko M."/>
            <person name="Husnik F."/>
            <person name="Keeling P."/>
            <person name="Hampl V."/>
        </authorList>
    </citation>
    <scope>NUCLEOTIDE SEQUENCE [LARGE SCALE GENOMIC DNA]</scope>
    <source>
        <strain evidence="11">ST1C</strain>
    </source>
</reference>
<dbReference type="GO" id="GO:0008270">
    <property type="term" value="F:zinc ion binding"/>
    <property type="evidence" value="ECO:0007669"/>
    <property type="project" value="InterPro"/>
</dbReference>
<evidence type="ECO:0000259" key="10">
    <source>
        <dbReference type="Pfam" id="PF17900"/>
    </source>
</evidence>
<dbReference type="Pfam" id="PF17900">
    <property type="entry name" value="Peptidase_M1_N"/>
    <property type="match status" value="1"/>
</dbReference>
<dbReference type="InterPro" id="IPR045357">
    <property type="entry name" value="Aminopeptidase_N-like_N"/>
</dbReference>
<comment type="similarity">
    <text evidence="1">Belongs to the peptidase M1 family.</text>
</comment>
<dbReference type="GO" id="GO:0006508">
    <property type="term" value="P:proteolysis"/>
    <property type="evidence" value="ECO:0007669"/>
    <property type="project" value="UniProtKB-KW"/>
</dbReference>
<sequence length="490" mass="56642">MNDQEKQNENSIAKQYINVNSSVTILFGSVIDVGIYNLEIEYSAKFRRDLMGCYTFNYKKKNGQFGIGCATQFEAAFARAAFPCVDQPNAKSIFTIHITHPSSVTALSNMPVSNIEKDIGEHHQYSKTTFIPSPIMSSYLVAWVVAQFDTVSSSCYDGKLPVRFYTLPDKSQQVSFALSIAVQTIEFMTQYTEIPIPLPKMDLVTIPQFVSGGMENWGLIIFQENFMLVDSNTTSNQRLYYVAYLTCHEVVHQWAGNLVTMSWWNDLWLNEGFATFLGEYILNKIHPEFNCWNHFQTHERNNALRLDSKENEAHPIEVQVPRANLADSIFDAISKSQQQVILKVEEDGDIKYEENDSKEKKKEDEDQIWWIPLTLYVMWEGQEKPIKQIFELTKKKQLIKLRPPPLKEKKEVELEIEVDTLEKKQVQKLLWIKVNVEYTGYYQVHYEDEWILNSLALEMRHEGRGESNLPESDRLGLQSELFSLCDISEG</sequence>
<feature type="domain" description="Peptidase M1 membrane alanine aminopeptidase" evidence="9">
    <location>
        <begin position="176"/>
        <end position="336"/>
    </location>
</feature>
<accession>A0A5J4W266</accession>
<dbReference type="InterPro" id="IPR014782">
    <property type="entry name" value="Peptidase_M1_dom"/>
</dbReference>
<evidence type="ECO:0000256" key="6">
    <source>
        <dbReference type="ARBA" id="ARBA00023049"/>
    </source>
</evidence>
<keyword evidence="4" id="KW-0378">Hydrolase</keyword>
<feature type="binding site" evidence="8">
    <location>
        <position position="252"/>
    </location>
    <ligand>
        <name>Zn(2+)</name>
        <dbReference type="ChEBI" id="CHEBI:29105"/>
        <note>catalytic</note>
    </ligand>
</feature>
<keyword evidence="3 8" id="KW-0479">Metal-binding</keyword>
<dbReference type="Pfam" id="PF01433">
    <property type="entry name" value="Peptidase_M1"/>
    <property type="match status" value="1"/>
</dbReference>
<organism evidence="11 12">
    <name type="scientific">Streblomastix strix</name>
    <dbReference type="NCBI Taxonomy" id="222440"/>
    <lineage>
        <taxon>Eukaryota</taxon>
        <taxon>Metamonada</taxon>
        <taxon>Preaxostyla</taxon>
        <taxon>Oxymonadida</taxon>
        <taxon>Streblomastigidae</taxon>
        <taxon>Streblomastix</taxon>
    </lineage>
</organism>
<dbReference type="Proteomes" id="UP000324800">
    <property type="component" value="Unassembled WGS sequence"/>
</dbReference>
<dbReference type="PRINTS" id="PR00756">
    <property type="entry name" value="ALADIPTASE"/>
</dbReference>
<comment type="cofactor">
    <cofactor evidence="8">
        <name>Zn(2+)</name>
        <dbReference type="ChEBI" id="CHEBI:29105"/>
    </cofactor>
    <text evidence="8">Binds 1 zinc ion per subunit.</text>
</comment>
<evidence type="ECO:0000256" key="2">
    <source>
        <dbReference type="ARBA" id="ARBA00022670"/>
    </source>
</evidence>
<gene>
    <name evidence="11" type="ORF">EZS28_015846</name>
</gene>
<dbReference type="InterPro" id="IPR042097">
    <property type="entry name" value="Aminopeptidase_N-like_N_sf"/>
</dbReference>
<dbReference type="CDD" id="cd09601">
    <property type="entry name" value="M1_APN-Q_like"/>
    <property type="match status" value="1"/>
</dbReference>
<dbReference type="GO" id="GO:0005615">
    <property type="term" value="C:extracellular space"/>
    <property type="evidence" value="ECO:0007669"/>
    <property type="project" value="TreeGrafter"/>
</dbReference>
<name>A0A5J4W266_9EUKA</name>
<evidence type="ECO:0000256" key="1">
    <source>
        <dbReference type="ARBA" id="ARBA00010136"/>
    </source>
</evidence>
<evidence type="ECO:0000256" key="4">
    <source>
        <dbReference type="ARBA" id="ARBA00022801"/>
    </source>
</evidence>
<dbReference type="InterPro" id="IPR027268">
    <property type="entry name" value="Peptidase_M4/M1_CTD_sf"/>
</dbReference>
<evidence type="ECO:0000256" key="3">
    <source>
        <dbReference type="ARBA" id="ARBA00022723"/>
    </source>
</evidence>
<feature type="binding site" evidence="8">
    <location>
        <position position="271"/>
    </location>
    <ligand>
        <name>Zn(2+)</name>
        <dbReference type="ChEBI" id="CHEBI:29105"/>
        <note>catalytic</note>
    </ligand>
</feature>
<dbReference type="GO" id="GO:0043171">
    <property type="term" value="P:peptide catabolic process"/>
    <property type="evidence" value="ECO:0007669"/>
    <property type="project" value="TreeGrafter"/>
</dbReference>
<dbReference type="Gene3D" id="2.60.40.1730">
    <property type="entry name" value="tricorn interacting facor f3 domain"/>
    <property type="match status" value="1"/>
</dbReference>
<dbReference type="InterPro" id="IPR034016">
    <property type="entry name" value="M1_APN-typ"/>
</dbReference>
<dbReference type="EMBL" id="SNRW01003908">
    <property type="protein sequence ID" value="KAA6388626.1"/>
    <property type="molecule type" value="Genomic_DNA"/>
</dbReference>
<evidence type="ECO:0000256" key="5">
    <source>
        <dbReference type="ARBA" id="ARBA00022833"/>
    </source>
</evidence>
<evidence type="ECO:0000313" key="11">
    <source>
        <dbReference type="EMBL" id="KAA6388626.1"/>
    </source>
</evidence>
<dbReference type="GO" id="GO:0016020">
    <property type="term" value="C:membrane"/>
    <property type="evidence" value="ECO:0007669"/>
    <property type="project" value="TreeGrafter"/>
</dbReference>
<evidence type="ECO:0000256" key="8">
    <source>
        <dbReference type="PIRSR" id="PIRSR634016-3"/>
    </source>
</evidence>
<protein>
    <submittedName>
        <fullName evidence="11">Putative Puromycin-sensitive aminopeptidase</fullName>
    </submittedName>
</protein>
<dbReference type="GO" id="GO:0005737">
    <property type="term" value="C:cytoplasm"/>
    <property type="evidence" value="ECO:0007669"/>
    <property type="project" value="TreeGrafter"/>
</dbReference>
<dbReference type="InterPro" id="IPR050344">
    <property type="entry name" value="Peptidase_M1_aminopeptidases"/>
</dbReference>
<feature type="domain" description="Aminopeptidase N-like N-terminal" evidence="10">
    <location>
        <begin position="4"/>
        <end position="140"/>
    </location>
</feature>
<comment type="caution">
    <text evidence="11">The sequence shown here is derived from an EMBL/GenBank/DDBJ whole genome shotgun (WGS) entry which is preliminary data.</text>
</comment>
<dbReference type="OrthoDB" id="10031169at2759"/>
<dbReference type="Gene3D" id="2.60.40.1910">
    <property type="match status" value="1"/>
</dbReference>